<dbReference type="HOGENOM" id="CLU_2263680_0_0_1"/>
<accession>J8ZWG0</accession>
<evidence type="ECO:0000313" key="1">
    <source>
        <dbReference type="EMBL" id="EJW04028.1"/>
    </source>
</evidence>
<comment type="caution">
    <text evidence="1">The sequence shown here is derived from an EMBL/GenBank/DDBJ whole genome shotgun (WGS) entry which is preliminary data.</text>
</comment>
<protein>
    <submittedName>
        <fullName evidence="1">Uncharacterized protein</fullName>
    </submittedName>
</protein>
<sequence length="103" mass="12418">MLIWNRPAAICSGFIRKNNILKRGVHQSTSAFLKNYKYTPNRKHMQRKSSYIEQRRYVHDDNQIEEIHFVILKNKTISLFNYYLHSLKSPAEYRKCIIFLINI</sequence>
<keyword evidence="2" id="KW-1185">Reference proteome</keyword>
<dbReference type="Proteomes" id="UP000003163">
    <property type="component" value="Unassembled WGS sequence"/>
</dbReference>
<gene>
    <name evidence="1" type="ORF">EDEG_01662</name>
</gene>
<reference evidence="2" key="2">
    <citation type="submission" date="2015-07" db="EMBL/GenBank/DDBJ databases">
        <title>Contrasting host-pathogen interactions and genome evolution in two generalist and specialist microsporidian pathogens of mosquitoes.</title>
        <authorList>
            <consortium name="The Broad Institute Genomics Platform"/>
            <consortium name="The Broad Institute Genome Sequencing Center for Infectious Disease"/>
            <person name="Cuomo C.A."/>
            <person name="Sanscrainte N.D."/>
            <person name="Goldberg J.M."/>
            <person name="Heiman D."/>
            <person name="Young S."/>
            <person name="Zeng Q."/>
            <person name="Becnel J.J."/>
            <person name="Birren B.W."/>
        </authorList>
    </citation>
    <scope>NUCLEOTIDE SEQUENCE [LARGE SCALE GENOMIC DNA]</scope>
    <source>
        <strain evidence="2">USNM 41457</strain>
    </source>
</reference>
<dbReference type="AlphaFoldDB" id="J8ZWG0"/>
<name>J8ZWG0_EDHAE</name>
<reference evidence="1 2" key="1">
    <citation type="submission" date="2011-08" db="EMBL/GenBank/DDBJ databases">
        <authorList>
            <person name="Liu Z.J."/>
            <person name="Shi F.L."/>
            <person name="Lu J.Q."/>
            <person name="Li M."/>
            <person name="Wang Z.L."/>
        </authorList>
    </citation>
    <scope>NUCLEOTIDE SEQUENCE [LARGE SCALE GENOMIC DNA]</scope>
    <source>
        <strain evidence="1 2">USNM 41457</strain>
    </source>
</reference>
<proteinExistence type="predicted"/>
<evidence type="ECO:0000313" key="2">
    <source>
        <dbReference type="Proteomes" id="UP000003163"/>
    </source>
</evidence>
<dbReference type="InParanoid" id="J8ZWG0"/>
<dbReference type="EMBL" id="AFBI03000025">
    <property type="protein sequence ID" value="EJW04028.1"/>
    <property type="molecule type" value="Genomic_DNA"/>
</dbReference>
<organism evidence="1 2">
    <name type="scientific">Edhazardia aedis (strain USNM 41457)</name>
    <name type="common">Microsporidian parasite</name>
    <dbReference type="NCBI Taxonomy" id="1003232"/>
    <lineage>
        <taxon>Eukaryota</taxon>
        <taxon>Fungi</taxon>
        <taxon>Fungi incertae sedis</taxon>
        <taxon>Microsporidia</taxon>
        <taxon>Edhazardia</taxon>
    </lineage>
</organism>
<dbReference type="VEuPathDB" id="MicrosporidiaDB:EDEG_01662"/>